<keyword evidence="2" id="KW-1185">Reference proteome</keyword>
<dbReference type="RefSeq" id="WP_106199008.1">
    <property type="nucleotide sequence ID" value="NZ_QGHD01000016.1"/>
</dbReference>
<evidence type="ECO:0000313" key="1">
    <source>
        <dbReference type="EMBL" id="PWK96631.1"/>
    </source>
</evidence>
<name>A0ABX5LJR9_9BACT</name>
<evidence type="ECO:0008006" key="3">
    <source>
        <dbReference type="Google" id="ProtNLM"/>
    </source>
</evidence>
<protein>
    <recommendedName>
        <fullName evidence="3">DUF4837 family protein</fullName>
    </recommendedName>
</protein>
<organism evidence="1 2">
    <name type="scientific">Hallerella porci</name>
    <dbReference type="NCBI Taxonomy" id="1945871"/>
    <lineage>
        <taxon>Bacteria</taxon>
        <taxon>Pseudomonadati</taxon>
        <taxon>Fibrobacterota</taxon>
        <taxon>Fibrobacteria</taxon>
        <taxon>Fibrobacterales</taxon>
        <taxon>Fibrobacteraceae</taxon>
        <taxon>Hallerella</taxon>
    </lineage>
</organism>
<sequence>MKIWTLLFALLFLCSCEGKKSLLDLNLYHFLYRESAPVAVELYDSATVLKLVPASWNLKNYAISTMAELVYAPVAGDSLHIRILEFKTEMSALAFYLNSGLVQERLPVIDGDSREIAMRSGPRLFVFRYGLLRNHERGELEHYVQNFPDYRAGLPPEFLSLPIADRLPGEASIQMKNFLGIESNFPMLVQGFRGNDVYWNAARSWESVSEEDWKNWTFNLQKKTADIFWNADTLFFNAGIESRGAAMRLSDGRLVCLWGALDSKNLLERFRKIAESVYNSPE</sequence>
<accession>A0ABX5LJR9</accession>
<dbReference type="EMBL" id="QGHD01000016">
    <property type="protein sequence ID" value="PWK96631.1"/>
    <property type="molecule type" value="Genomic_DNA"/>
</dbReference>
<proteinExistence type="predicted"/>
<gene>
    <name evidence="1" type="ORF">B0H50_11614</name>
</gene>
<comment type="caution">
    <text evidence="1">The sequence shown here is derived from an EMBL/GenBank/DDBJ whole genome shotgun (WGS) entry which is preliminary data.</text>
</comment>
<dbReference type="Proteomes" id="UP000245523">
    <property type="component" value="Unassembled WGS sequence"/>
</dbReference>
<dbReference type="PROSITE" id="PS51257">
    <property type="entry name" value="PROKAR_LIPOPROTEIN"/>
    <property type="match status" value="1"/>
</dbReference>
<evidence type="ECO:0000313" key="2">
    <source>
        <dbReference type="Proteomes" id="UP000245523"/>
    </source>
</evidence>
<reference evidence="1 2" key="1">
    <citation type="submission" date="2018-05" db="EMBL/GenBank/DDBJ databases">
        <title>Animal gut microbial communities from fecal samples from Wisconsin, USA.</title>
        <authorList>
            <person name="Neumann A."/>
        </authorList>
    </citation>
    <scope>NUCLEOTIDE SEQUENCE [LARGE SCALE GENOMIC DNA]</scope>
    <source>
        <strain evidence="1 2">UWS4</strain>
    </source>
</reference>